<gene>
    <name evidence="1" type="ORF">BV25DRAFT_1973301</name>
</gene>
<protein>
    <submittedName>
        <fullName evidence="1">Uncharacterized protein</fullName>
    </submittedName>
</protein>
<reference evidence="1" key="2">
    <citation type="journal article" date="2022" name="New Phytol.">
        <title>Evolutionary transition to the ectomycorrhizal habit in the genomes of a hyperdiverse lineage of mushroom-forming fungi.</title>
        <authorList>
            <person name="Looney B."/>
            <person name="Miyauchi S."/>
            <person name="Morin E."/>
            <person name="Drula E."/>
            <person name="Courty P.E."/>
            <person name="Kohler A."/>
            <person name="Kuo A."/>
            <person name="LaButti K."/>
            <person name="Pangilinan J."/>
            <person name="Lipzen A."/>
            <person name="Riley R."/>
            <person name="Andreopoulos W."/>
            <person name="He G."/>
            <person name="Johnson J."/>
            <person name="Nolan M."/>
            <person name="Tritt A."/>
            <person name="Barry K.W."/>
            <person name="Grigoriev I.V."/>
            <person name="Nagy L.G."/>
            <person name="Hibbett D."/>
            <person name="Henrissat B."/>
            <person name="Matheny P.B."/>
            <person name="Labbe J."/>
            <person name="Martin F.M."/>
        </authorList>
    </citation>
    <scope>NUCLEOTIDE SEQUENCE</scope>
    <source>
        <strain evidence="1">HHB10654</strain>
    </source>
</reference>
<proteinExistence type="predicted"/>
<comment type="caution">
    <text evidence="1">The sequence shown here is derived from an EMBL/GenBank/DDBJ whole genome shotgun (WGS) entry which is preliminary data.</text>
</comment>
<dbReference type="Proteomes" id="UP000814140">
    <property type="component" value="Unassembled WGS sequence"/>
</dbReference>
<reference evidence="1" key="1">
    <citation type="submission" date="2021-03" db="EMBL/GenBank/DDBJ databases">
        <authorList>
            <consortium name="DOE Joint Genome Institute"/>
            <person name="Ahrendt S."/>
            <person name="Looney B.P."/>
            <person name="Miyauchi S."/>
            <person name="Morin E."/>
            <person name="Drula E."/>
            <person name="Courty P.E."/>
            <person name="Chicoki N."/>
            <person name="Fauchery L."/>
            <person name="Kohler A."/>
            <person name="Kuo A."/>
            <person name="Labutti K."/>
            <person name="Pangilinan J."/>
            <person name="Lipzen A."/>
            <person name="Riley R."/>
            <person name="Andreopoulos W."/>
            <person name="He G."/>
            <person name="Johnson J."/>
            <person name="Barry K.W."/>
            <person name="Grigoriev I.V."/>
            <person name="Nagy L."/>
            <person name="Hibbett D."/>
            <person name="Henrissat B."/>
            <person name="Matheny P.B."/>
            <person name="Labbe J."/>
            <person name="Martin F."/>
        </authorList>
    </citation>
    <scope>NUCLEOTIDE SEQUENCE</scope>
    <source>
        <strain evidence="1">HHB10654</strain>
    </source>
</reference>
<keyword evidence="2" id="KW-1185">Reference proteome</keyword>
<sequence length="1172" mass="128650">MAHKWSEPYSGKNPIPKMTTGIRALVSPQRATDEKARQMQNMDTGMGEQARDEQQTEQRAGQMEKGDSVRVRDPTTGEEVEIRNAQEGHDKESPGQNVLKLELPEPVLSLASTDWNEHRDLVLSVSTQSIYTLVAIYFISLVVLFLPVSFILRGPLALLPPLLATPTLLNRVRNTAMQDADARAWHSERIRGLRAGADHDDDGKIETEERFRESAEWANSLLSGVWPILNPALFATVVDMIEDIMQGSVPSFIHSVRISDLGLGSTPLRITSVCALPDSHNDDAMGLLDASDRDQLNGDHINLEVSFSYRALPSSASAKSKARNAHLLVDFFLGLKEVYGFSVPVWVELRGVVGTARLRMELIPDPPFVKTTLLTLLGLPRINISVLAMSRALPNVMNLPFISGFISSALDTAAAEYVAPKSLILDVQKLMGGSDVNKDTQALGVLVVHIHRATGIKKMDTNGTSADPYVTLTYSRLGKPLFSTRIIKGDLNPVFEEMAILPLDVNVLRLHEQLSIQLWDSDRGSADDMMGFVEVDIIEFIRNKNTAHRRIVHLSSPDSSDRPGTIEFTAGYYPKMHPDTSLKTAGHDPGIPEDLRESNDFKEERDTALSDLEAAVLVCPPDAKEWVSGIVGVQVHEVRDLGVGRGGRMGESSAHGMGGKLKDMIGLGGGEGEKGSDQAGEDEEGEDLPSSYCTISLNDELPITSSPIFNAGTERFVRDWRTAHVTVTVKDSRMRENDAMLGVVFLKLSDLLVNASQLTRTYHLEHGIGYGRIRISILFRPVSAKLPPNLRGFDIGTLRVGDVRVRTEDRHLAQDLAKCELRLKTTTSAVEEKVARSTAEVHGEEIVWAPDRHTALPVRQRYGANFIIAFKARGTGKRAMAVLWLRDLVDGKRTQLELPLFTESDNDYSRLKQNYVPPSGDLSAWDSDREKLTRAGTVRVDLEFAPGISDAHRGMLTGADAKAQTRWDEADFVARDGGRRAVGEVQVRRPQEVARVQSSADGARRDSGGPAGSARQASAPSVAPTQESTAATVGHGAPVRPSSEPRQDSTVATTGHEEPPDNTTVPHAEAEEDRGSSQQDDGEDTDATEGDDGQTGSSDGDSEGDGQKRGPMKRLRKWKQNQKDLHREHRGVMQAKPARTAVWMKDNVKQGMHSVKERFAMDSRQPDVETEV</sequence>
<evidence type="ECO:0000313" key="1">
    <source>
        <dbReference type="EMBL" id="KAI0057306.1"/>
    </source>
</evidence>
<accession>A0ACB8SNK4</accession>
<evidence type="ECO:0000313" key="2">
    <source>
        <dbReference type="Proteomes" id="UP000814140"/>
    </source>
</evidence>
<dbReference type="EMBL" id="MU277249">
    <property type="protein sequence ID" value="KAI0057306.1"/>
    <property type="molecule type" value="Genomic_DNA"/>
</dbReference>
<name>A0ACB8SNK4_9AGAM</name>
<organism evidence="1 2">
    <name type="scientific">Artomyces pyxidatus</name>
    <dbReference type="NCBI Taxonomy" id="48021"/>
    <lineage>
        <taxon>Eukaryota</taxon>
        <taxon>Fungi</taxon>
        <taxon>Dikarya</taxon>
        <taxon>Basidiomycota</taxon>
        <taxon>Agaricomycotina</taxon>
        <taxon>Agaricomycetes</taxon>
        <taxon>Russulales</taxon>
        <taxon>Auriscalpiaceae</taxon>
        <taxon>Artomyces</taxon>
    </lineage>
</organism>